<evidence type="ECO:0000256" key="3">
    <source>
        <dbReference type="ARBA" id="ARBA00022737"/>
    </source>
</evidence>
<evidence type="ECO:0000256" key="4">
    <source>
        <dbReference type="ARBA" id="ARBA00022771"/>
    </source>
</evidence>
<keyword evidence="2" id="KW-0479">Metal-binding</keyword>
<dbReference type="Pfam" id="PF00096">
    <property type="entry name" value="zf-C2H2"/>
    <property type="match status" value="5"/>
</dbReference>
<dbReference type="Pfam" id="PF23561">
    <property type="entry name" value="zf-C2H2_15"/>
    <property type="match status" value="1"/>
</dbReference>
<feature type="compositionally biased region" description="Acidic residues" evidence="8">
    <location>
        <begin position="98"/>
        <end position="108"/>
    </location>
</feature>
<dbReference type="Proteomes" id="UP000472267">
    <property type="component" value="Chromosome 5"/>
</dbReference>
<feature type="domain" description="C2H2-type" evidence="9">
    <location>
        <begin position="303"/>
        <end position="330"/>
    </location>
</feature>
<protein>
    <submittedName>
        <fullName evidence="10">Zinc finger protein 37-like</fullName>
    </submittedName>
</protein>
<dbReference type="PANTHER" id="PTHR24394">
    <property type="entry name" value="ZINC FINGER PROTEIN"/>
    <property type="match status" value="1"/>
</dbReference>
<feature type="region of interest" description="Disordered" evidence="8">
    <location>
        <begin position="71"/>
        <end position="239"/>
    </location>
</feature>
<feature type="domain" description="C2H2-type" evidence="9">
    <location>
        <begin position="387"/>
        <end position="410"/>
    </location>
</feature>
<dbReference type="PROSITE" id="PS50157">
    <property type="entry name" value="ZINC_FINGER_C2H2_2"/>
    <property type="match status" value="6"/>
</dbReference>
<gene>
    <name evidence="10" type="primary">LOC115388325</name>
</gene>
<dbReference type="FunFam" id="3.30.160.60:FF:001498">
    <property type="entry name" value="Zinc finger protein 404"/>
    <property type="match status" value="1"/>
</dbReference>
<dbReference type="GO" id="GO:0008270">
    <property type="term" value="F:zinc ion binding"/>
    <property type="evidence" value="ECO:0007669"/>
    <property type="project" value="UniProtKB-KW"/>
</dbReference>
<reference evidence="10" key="3">
    <citation type="submission" date="2025-09" db="UniProtKB">
        <authorList>
            <consortium name="Ensembl"/>
        </authorList>
    </citation>
    <scope>IDENTIFICATION</scope>
</reference>
<dbReference type="PANTHER" id="PTHR24394:SF40">
    <property type="entry name" value="ZINC FINGER AND BTB DOMAIN-CONTAINING 38"/>
    <property type="match status" value="1"/>
</dbReference>
<dbReference type="GeneID" id="115388325"/>
<sequence length="410" mass="47127">MSSVQSFRDFICERLTAAAVEIFTAYEQTVAQYESEISRQRKLLDNNWTSPVEVHRTETPQKNVCQDVEVLSEQRLPNNERRCSADQDEPEPACIKEEPDEQGSDQEEPLPIKLETDNNPSIHPSSPPPYPVEDYTDNYMEATTDEEQNGSDHESDSGRLRFHNTPTALNQNQKESHHLDSTSSTDAAVRPTRRPRRSVVSVAPVSESQCDIKPRKKTRRRNVNGKARVGNPRRKRSGRIHTDEKPCCCEACGKGFRDNYTLSVHMRTHTGEKPYVCNTCGKCYRNRHGLVNHMRNHTGEKPYVCKTCGKCYKHSSGLSYHRRNHTAEAVYSCKICGENFRESCDLLVHMSTHTVKNLYSCKDCGKKFRLRRDLLAHMRTHTGETLYPCPQCHKTFSLSRYLIVHMRTHR</sequence>
<feature type="compositionally biased region" description="Basic residues" evidence="8">
    <location>
        <begin position="214"/>
        <end position="223"/>
    </location>
</feature>
<dbReference type="InParanoid" id="A0A672F4D5"/>
<reference evidence="10" key="2">
    <citation type="submission" date="2025-08" db="UniProtKB">
        <authorList>
            <consortium name="Ensembl"/>
        </authorList>
    </citation>
    <scope>IDENTIFICATION</scope>
</reference>
<evidence type="ECO:0000259" key="9">
    <source>
        <dbReference type="PROSITE" id="PS50157"/>
    </source>
</evidence>
<dbReference type="PROSITE" id="PS00028">
    <property type="entry name" value="ZINC_FINGER_C2H2_1"/>
    <property type="match status" value="6"/>
</dbReference>
<dbReference type="GO" id="GO:0000981">
    <property type="term" value="F:DNA-binding transcription factor activity, RNA polymerase II-specific"/>
    <property type="evidence" value="ECO:0007669"/>
    <property type="project" value="TreeGrafter"/>
</dbReference>
<dbReference type="InterPro" id="IPR036236">
    <property type="entry name" value="Znf_C2H2_sf"/>
</dbReference>
<evidence type="ECO:0000256" key="5">
    <source>
        <dbReference type="ARBA" id="ARBA00022833"/>
    </source>
</evidence>
<dbReference type="SUPFAM" id="SSF57667">
    <property type="entry name" value="beta-beta-alpha zinc fingers"/>
    <property type="match status" value="3"/>
</dbReference>
<dbReference type="FunFam" id="3.30.160.60:FF:000759">
    <property type="entry name" value="zinc finger protein 16"/>
    <property type="match status" value="1"/>
</dbReference>
<keyword evidence="11" id="KW-1185">Reference proteome</keyword>
<feature type="domain" description="C2H2-type" evidence="9">
    <location>
        <begin position="275"/>
        <end position="302"/>
    </location>
</feature>
<keyword evidence="6" id="KW-0539">Nucleus</keyword>
<dbReference type="OrthoDB" id="8939517at2759"/>
<keyword evidence="5" id="KW-0862">Zinc</keyword>
<evidence type="ECO:0000313" key="11">
    <source>
        <dbReference type="Proteomes" id="UP000472267"/>
    </source>
</evidence>
<feature type="domain" description="C2H2-type" evidence="9">
    <location>
        <begin position="331"/>
        <end position="358"/>
    </location>
</feature>
<dbReference type="OMA" id="FRDFICE"/>
<dbReference type="InterPro" id="IPR013087">
    <property type="entry name" value="Znf_C2H2_type"/>
</dbReference>
<accession>A0A672F4D5</accession>
<dbReference type="Gene3D" id="3.30.160.60">
    <property type="entry name" value="Classic Zinc Finger"/>
    <property type="match status" value="6"/>
</dbReference>
<comment type="subcellular location">
    <subcellularLocation>
        <location evidence="1">Nucleus</location>
    </subcellularLocation>
</comment>
<dbReference type="InterPro" id="IPR056436">
    <property type="entry name" value="Znf-C2H2_ZIC1-5/GLI1-3-like"/>
</dbReference>
<evidence type="ECO:0000256" key="1">
    <source>
        <dbReference type="ARBA" id="ARBA00004123"/>
    </source>
</evidence>
<dbReference type="FunFam" id="3.30.160.60:FF:000478">
    <property type="entry name" value="Zinc finger protein 133"/>
    <property type="match status" value="1"/>
</dbReference>
<evidence type="ECO:0000313" key="10">
    <source>
        <dbReference type="Ensembl" id="ENSSFAP00005000102.1"/>
    </source>
</evidence>
<evidence type="ECO:0000256" key="7">
    <source>
        <dbReference type="PROSITE-ProRule" id="PRU00042"/>
    </source>
</evidence>
<dbReference type="Ensembl" id="ENSSFAT00005000108.1">
    <property type="protein sequence ID" value="ENSSFAP00005000102.1"/>
    <property type="gene ID" value="ENSSFAG00005000101.1"/>
</dbReference>
<feature type="compositionally biased region" description="Basic and acidic residues" evidence="8">
    <location>
        <begin position="150"/>
        <end position="159"/>
    </location>
</feature>
<dbReference type="RefSeq" id="XP_029947263.1">
    <property type="nucleotide sequence ID" value="XM_030091403.1"/>
</dbReference>
<dbReference type="FunFam" id="3.30.160.60:FF:000710">
    <property type="entry name" value="Zinc finger protein 768"/>
    <property type="match status" value="1"/>
</dbReference>
<feature type="compositionally biased region" description="Polar residues" evidence="8">
    <location>
        <begin position="164"/>
        <end position="173"/>
    </location>
</feature>
<dbReference type="FunFam" id="3.30.160.60:FF:000100">
    <property type="entry name" value="Zinc finger 45-like"/>
    <property type="match status" value="1"/>
</dbReference>
<organism evidence="10 11">
    <name type="scientific">Salarias fasciatus</name>
    <name type="common">Jewelled blenny</name>
    <name type="synonym">Blennius fasciatus</name>
    <dbReference type="NCBI Taxonomy" id="181472"/>
    <lineage>
        <taxon>Eukaryota</taxon>
        <taxon>Metazoa</taxon>
        <taxon>Chordata</taxon>
        <taxon>Craniata</taxon>
        <taxon>Vertebrata</taxon>
        <taxon>Euteleostomi</taxon>
        <taxon>Actinopterygii</taxon>
        <taxon>Neopterygii</taxon>
        <taxon>Teleostei</taxon>
        <taxon>Neoteleostei</taxon>
        <taxon>Acanthomorphata</taxon>
        <taxon>Ovalentaria</taxon>
        <taxon>Blenniimorphae</taxon>
        <taxon>Blenniiformes</taxon>
        <taxon>Blennioidei</taxon>
        <taxon>Blenniidae</taxon>
        <taxon>Salariinae</taxon>
        <taxon>Salarias</taxon>
    </lineage>
</organism>
<dbReference type="AlphaFoldDB" id="A0A672F4D5"/>
<evidence type="ECO:0000256" key="8">
    <source>
        <dbReference type="SAM" id="MobiDB-lite"/>
    </source>
</evidence>
<keyword evidence="3" id="KW-0677">Repeat</keyword>
<keyword evidence="4 7" id="KW-0863">Zinc-finger</keyword>
<dbReference type="SMART" id="SM00355">
    <property type="entry name" value="ZnF_C2H2"/>
    <property type="match status" value="6"/>
</dbReference>
<feature type="domain" description="C2H2-type" evidence="9">
    <location>
        <begin position="359"/>
        <end position="386"/>
    </location>
</feature>
<evidence type="ECO:0000256" key="6">
    <source>
        <dbReference type="ARBA" id="ARBA00023242"/>
    </source>
</evidence>
<name>A0A672F4D5_SALFA</name>
<reference evidence="10" key="1">
    <citation type="submission" date="2019-06" db="EMBL/GenBank/DDBJ databases">
        <authorList>
            <consortium name="Wellcome Sanger Institute Data Sharing"/>
        </authorList>
    </citation>
    <scope>NUCLEOTIDE SEQUENCE [LARGE SCALE GENOMIC DNA]</scope>
</reference>
<feature type="domain" description="C2H2-type" evidence="9">
    <location>
        <begin position="247"/>
        <end position="274"/>
    </location>
</feature>
<proteinExistence type="predicted"/>
<dbReference type="GO" id="GO:0005634">
    <property type="term" value="C:nucleus"/>
    <property type="evidence" value="ECO:0007669"/>
    <property type="project" value="UniProtKB-SubCell"/>
</dbReference>
<evidence type="ECO:0000256" key="2">
    <source>
        <dbReference type="ARBA" id="ARBA00022723"/>
    </source>
</evidence>